<feature type="region of interest" description="Disordered" evidence="1">
    <location>
        <begin position="106"/>
        <end position="217"/>
    </location>
</feature>
<organism evidence="2 3">
    <name type="scientific">Phialemonium atrogriseum</name>
    <dbReference type="NCBI Taxonomy" id="1093897"/>
    <lineage>
        <taxon>Eukaryota</taxon>
        <taxon>Fungi</taxon>
        <taxon>Dikarya</taxon>
        <taxon>Ascomycota</taxon>
        <taxon>Pezizomycotina</taxon>
        <taxon>Sordariomycetes</taxon>
        <taxon>Sordariomycetidae</taxon>
        <taxon>Cephalothecales</taxon>
        <taxon>Cephalothecaceae</taxon>
        <taxon>Phialemonium</taxon>
    </lineage>
</organism>
<keyword evidence="3" id="KW-1185">Reference proteome</keyword>
<feature type="compositionally biased region" description="Gly residues" evidence="1">
    <location>
        <begin position="149"/>
        <end position="160"/>
    </location>
</feature>
<dbReference type="GeneID" id="85309519"/>
<evidence type="ECO:0000313" key="2">
    <source>
        <dbReference type="EMBL" id="KAK1761875.1"/>
    </source>
</evidence>
<name>A0AAJ0BPM4_9PEZI</name>
<accession>A0AAJ0BPM4</accession>
<proteinExistence type="predicted"/>
<reference evidence="2" key="1">
    <citation type="submission" date="2023-06" db="EMBL/GenBank/DDBJ databases">
        <title>Genome-scale phylogeny and comparative genomics of the fungal order Sordariales.</title>
        <authorList>
            <consortium name="Lawrence Berkeley National Laboratory"/>
            <person name="Hensen N."/>
            <person name="Bonometti L."/>
            <person name="Westerberg I."/>
            <person name="Brannstrom I.O."/>
            <person name="Guillou S."/>
            <person name="Cros-Aarteil S."/>
            <person name="Calhoun S."/>
            <person name="Haridas S."/>
            <person name="Kuo A."/>
            <person name="Mondo S."/>
            <person name="Pangilinan J."/>
            <person name="Riley R."/>
            <person name="Labutti K."/>
            <person name="Andreopoulos B."/>
            <person name="Lipzen A."/>
            <person name="Chen C."/>
            <person name="Yanf M."/>
            <person name="Daum C."/>
            <person name="Ng V."/>
            <person name="Clum A."/>
            <person name="Steindorff A."/>
            <person name="Ohm R."/>
            <person name="Martin F."/>
            <person name="Silar P."/>
            <person name="Natvig D."/>
            <person name="Lalanne C."/>
            <person name="Gautier V."/>
            <person name="Ament-Velasquez S.L."/>
            <person name="Kruys A."/>
            <person name="Hutchinson M.I."/>
            <person name="Powell A.J."/>
            <person name="Barry K."/>
            <person name="Miller A.N."/>
            <person name="Grigoriev I.V."/>
            <person name="Debuchy R."/>
            <person name="Gladieux P."/>
            <person name="Thoren M.H."/>
            <person name="Johannesson H."/>
        </authorList>
    </citation>
    <scope>NUCLEOTIDE SEQUENCE</scope>
    <source>
        <strain evidence="2">8032-3</strain>
    </source>
</reference>
<comment type="caution">
    <text evidence="2">The sequence shown here is derived from an EMBL/GenBank/DDBJ whole genome shotgun (WGS) entry which is preliminary data.</text>
</comment>
<protein>
    <submittedName>
        <fullName evidence="2">Uncharacterized protein</fullName>
    </submittedName>
</protein>
<dbReference type="AlphaFoldDB" id="A0AAJ0BPM4"/>
<dbReference type="Proteomes" id="UP001244011">
    <property type="component" value="Unassembled WGS sequence"/>
</dbReference>
<evidence type="ECO:0000313" key="3">
    <source>
        <dbReference type="Proteomes" id="UP001244011"/>
    </source>
</evidence>
<dbReference type="RefSeq" id="XP_060278088.1">
    <property type="nucleotide sequence ID" value="XM_060426332.1"/>
</dbReference>
<evidence type="ECO:0000256" key="1">
    <source>
        <dbReference type="SAM" id="MobiDB-lite"/>
    </source>
</evidence>
<sequence length="242" mass="25021">MPRLSRIRRLSESLGLWLWKSPALGQYRSPTSFLDGMGYFVEDYELQLSGSTVSTVIIDSIGSTVNTVSIDSTVGIDSTGSTQAPAAQRPGANKPKTLNAARTLASRDGSAGLPADPKGLIGAAAREGSGVNSPNVRDRTNLFVASPGSGTGRNGAGGSSAPGPPPSAKPKGPRQQAEPAVRDPIVPLSAESGGMSVGHTEIRTAPGEGLAEPQSPGSRCLVTRYTRLRASSRCLTKLRSLN</sequence>
<dbReference type="EMBL" id="MU839048">
    <property type="protein sequence ID" value="KAK1761875.1"/>
    <property type="molecule type" value="Genomic_DNA"/>
</dbReference>
<gene>
    <name evidence="2" type="ORF">QBC33DRAFT_520048</name>
</gene>